<reference evidence="9 10" key="1">
    <citation type="submission" date="2018-08" db="EMBL/GenBank/DDBJ databases">
        <title>Verrucosispora craniellae sp. nov., isolated from a marine sponge in the South China Sea.</title>
        <authorList>
            <person name="Li L."/>
            <person name="Lin H.W."/>
        </authorList>
    </citation>
    <scope>NUCLEOTIDE SEQUENCE [LARGE SCALE GENOMIC DNA]</scope>
    <source>
        <strain evidence="9 10">LHW63014</strain>
    </source>
</reference>
<evidence type="ECO:0000256" key="7">
    <source>
        <dbReference type="ARBA" id="ARBA00023136"/>
    </source>
</evidence>
<dbReference type="NCBIfam" id="TIGR01727">
    <property type="entry name" value="oligo_HPY"/>
    <property type="match status" value="1"/>
</dbReference>
<dbReference type="Gene3D" id="3.40.50.300">
    <property type="entry name" value="P-loop containing nucleotide triphosphate hydrolases"/>
    <property type="match status" value="1"/>
</dbReference>
<dbReference type="GO" id="GO:0005524">
    <property type="term" value="F:ATP binding"/>
    <property type="evidence" value="ECO:0007669"/>
    <property type="project" value="UniProtKB-KW"/>
</dbReference>
<dbReference type="PROSITE" id="PS00211">
    <property type="entry name" value="ABC_TRANSPORTER_1"/>
    <property type="match status" value="1"/>
</dbReference>
<gene>
    <name evidence="9" type="ORF">D0Q02_25735</name>
</gene>
<evidence type="ECO:0000259" key="8">
    <source>
        <dbReference type="PROSITE" id="PS50893"/>
    </source>
</evidence>
<dbReference type="SMART" id="SM00382">
    <property type="entry name" value="AAA"/>
    <property type="match status" value="1"/>
</dbReference>
<dbReference type="EMBL" id="QVFU01000044">
    <property type="protein sequence ID" value="RFS43809.1"/>
    <property type="molecule type" value="Genomic_DNA"/>
</dbReference>
<keyword evidence="6 9" id="KW-0067">ATP-binding</keyword>
<dbReference type="RefSeq" id="WP_117230587.1">
    <property type="nucleotide sequence ID" value="NZ_CP061725.1"/>
</dbReference>
<dbReference type="PROSITE" id="PS50893">
    <property type="entry name" value="ABC_TRANSPORTER_2"/>
    <property type="match status" value="1"/>
</dbReference>
<keyword evidence="7" id="KW-0472">Membrane</keyword>
<comment type="subcellular location">
    <subcellularLocation>
        <location evidence="1">Cell membrane</location>
        <topology evidence="1">Peripheral membrane protein</topology>
    </subcellularLocation>
</comment>
<protein>
    <submittedName>
        <fullName evidence="9">ABC transporter ATP-binding protein</fullName>
    </submittedName>
</protein>
<dbReference type="GO" id="GO:0005886">
    <property type="term" value="C:plasma membrane"/>
    <property type="evidence" value="ECO:0007669"/>
    <property type="project" value="UniProtKB-SubCell"/>
</dbReference>
<dbReference type="GO" id="GO:0016887">
    <property type="term" value="F:ATP hydrolysis activity"/>
    <property type="evidence" value="ECO:0007669"/>
    <property type="project" value="InterPro"/>
</dbReference>
<keyword evidence="10" id="KW-1185">Reference proteome</keyword>
<evidence type="ECO:0000256" key="4">
    <source>
        <dbReference type="ARBA" id="ARBA00022475"/>
    </source>
</evidence>
<dbReference type="PANTHER" id="PTHR43297:SF2">
    <property type="entry name" value="DIPEPTIDE TRANSPORT ATP-BINDING PROTEIN DPPD"/>
    <property type="match status" value="1"/>
</dbReference>
<comment type="caution">
    <text evidence="9">The sequence shown here is derived from an EMBL/GenBank/DDBJ whole genome shotgun (WGS) entry which is preliminary data.</text>
</comment>
<evidence type="ECO:0000313" key="9">
    <source>
        <dbReference type="EMBL" id="RFS43809.1"/>
    </source>
</evidence>
<evidence type="ECO:0000256" key="6">
    <source>
        <dbReference type="ARBA" id="ARBA00022840"/>
    </source>
</evidence>
<sequence length="330" mass="35569">MSLLSLHDVVVEFDSRVGPVRALDGVSLDVAEGETLALLGESGSGKSVTAQAILGLLPRPAGRIAAGRITFDGTELTTASARRMRAVRGGEISMVFQDPLSSLNPVHPIGRQIGETLRVHRGLSKAKARAEALDLMRRVGIPDPARRIDDYPHQLSGGMRQRIMIAIAIALRPRLIIADEPTTALDVTVQAQILQLLSELQRDYRMALILISHDLGVVAAHASRIAVMYAGRIVETGPLRQVYENPAHPYTRSLLQSVPTLTAPTARLTPIPGTPPSPEALPPGCPFHPRCAWRVDLCAEQRPTLELLPTADGPGRAAACHRSEEVRDDA</sequence>
<keyword evidence="5" id="KW-0547">Nucleotide-binding</keyword>
<dbReference type="InterPro" id="IPR027417">
    <property type="entry name" value="P-loop_NTPase"/>
</dbReference>
<dbReference type="AlphaFoldDB" id="A0A372FTH0"/>
<dbReference type="InterPro" id="IPR050388">
    <property type="entry name" value="ABC_Ni/Peptide_Import"/>
</dbReference>
<evidence type="ECO:0000256" key="1">
    <source>
        <dbReference type="ARBA" id="ARBA00004202"/>
    </source>
</evidence>
<keyword evidence="4" id="KW-1003">Cell membrane</keyword>
<keyword evidence="3" id="KW-0813">Transport</keyword>
<dbReference type="OrthoDB" id="3677453at2"/>
<feature type="domain" description="ABC transporter" evidence="8">
    <location>
        <begin position="4"/>
        <end position="255"/>
    </location>
</feature>
<dbReference type="FunFam" id="3.40.50.300:FF:000016">
    <property type="entry name" value="Oligopeptide ABC transporter ATP-binding component"/>
    <property type="match status" value="1"/>
</dbReference>
<dbReference type="SUPFAM" id="SSF52540">
    <property type="entry name" value="P-loop containing nucleoside triphosphate hydrolases"/>
    <property type="match status" value="1"/>
</dbReference>
<dbReference type="GO" id="GO:0015833">
    <property type="term" value="P:peptide transport"/>
    <property type="evidence" value="ECO:0007669"/>
    <property type="project" value="InterPro"/>
</dbReference>
<dbReference type="PANTHER" id="PTHR43297">
    <property type="entry name" value="OLIGOPEPTIDE TRANSPORT ATP-BINDING PROTEIN APPD"/>
    <property type="match status" value="1"/>
</dbReference>
<organism evidence="9 10">
    <name type="scientific">Micromonospora craniellae</name>
    <dbReference type="NCBI Taxonomy" id="2294034"/>
    <lineage>
        <taxon>Bacteria</taxon>
        <taxon>Bacillati</taxon>
        <taxon>Actinomycetota</taxon>
        <taxon>Actinomycetes</taxon>
        <taxon>Micromonosporales</taxon>
        <taxon>Micromonosporaceae</taxon>
        <taxon>Micromonospora</taxon>
    </lineage>
</organism>
<dbReference type="Proteomes" id="UP000262621">
    <property type="component" value="Unassembled WGS sequence"/>
</dbReference>
<dbReference type="InterPro" id="IPR013563">
    <property type="entry name" value="Oligopep_ABC_C"/>
</dbReference>
<dbReference type="Pfam" id="PF00005">
    <property type="entry name" value="ABC_tran"/>
    <property type="match status" value="1"/>
</dbReference>
<dbReference type="Pfam" id="PF08352">
    <property type="entry name" value="oligo_HPY"/>
    <property type="match status" value="1"/>
</dbReference>
<dbReference type="InterPro" id="IPR003593">
    <property type="entry name" value="AAA+_ATPase"/>
</dbReference>
<evidence type="ECO:0000256" key="5">
    <source>
        <dbReference type="ARBA" id="ARBA00022741"/>
    </source>
</evidence>
<evidence type="ECO:0000256" key="2">
    <source>
        <dbReference type="ARBA" id="ARBA00005417"/>
    </source>
</evidence>
<evidence type="ECO:0000313" key="10">
    <source>
        <dbReference type="Proteomes" id="UP000262621"/>
    </source>
</evidence>
<dbReference type="InterPro" id="IPR003439">
    <property type="entry name" value="ABC_transporter-like_ATP-bd"/>
</dbReference>
<accession>A0A372FTH0</accession>
<dbReference type="InterPro" id="IPR017871">
    <property type="entry name" value="ABC_transporter-like_CS"/>
</dbReference>
<proteinExistence type="inferred from homology"/>
<evidence type="ECO:0000256" key="3">
    <source>
        <dbReference type="ARBA" id="ARBA00022448"/>
    </source>
</evidence>
<comment type="similarity">
    <text evidence="2">Belongs to the ABC transporter superfamily.</text>
</comment>
<dbReference type="CDD" id="cd03257">
    <property type="entry name" value="ABC_NikE_OppD_transporters"/>
    <property type="match status" value="1"/>
</dbReference>
<name>A0A372FTH0_9ACTN</name>